<evidence type="ECO:0000256" key="5">
    <source>
        <dbReference type="ARBA" id="ARBA00022989"/>
    </source>
</evidence>
<keyword evidence="5 10" id="KW-1133">Transmembrane helix</keyword>
<organism evidence="12 13">
    <name type="scientific">Acidobacterium capsulatum (strain ATCC 51196 / DSM 11244 / BCRC 80197 / JCM 7670 / NBRC 15755 / NCIMB 13165 / 161)</name>
    <dbReference type="NCBI Taxonomy" id="240015"/>
    <lineage>
        <taxon>Bacteria</taxon>
        <taxon>Pseudomonadati</taxon>
        <taxon>Acidobacteriota</taxon>
        <taxon>Terriglobia</taxon>
        <taxon>Terriglobales</taxon>
        <taxon>Acidobacteriaceae</taxon>
        <taxon>Acidobacterium</taxon>
    </lineage>
</organism>
<evidence type="ECO:0000313" key="13">
    <source>
        <dbReference type="Proteomes" id="UP000002207"/>
    </source>
</evidence>
<dbReference type="InParanoid" id="C1F9Q9"/>
<dbReference type="KEGG" id="aca:ACP_2218"/>
<feature type="transmembrane region" description="Helical" evidence="10">
    <location>
        <begin position="232"/>
        <end position="259"/>
    </location>
</feature>
<feature type="transmembrane region" description="Helical" evidence="10">
    <location>
        <begin position="280"/>
        <end position="299"/>
    </location>
</feature>
<dbReference type="InterPro" id="IPR038770">
    <property type="entry name" value="Na+/solute_symporter_sf"/>
</dbReference>
<dbReference type="OrthoDB" id="9793589at2"/>
<feature type="transmembrane region" description="Helical" evidence="10">
    <location>
        <begin position="84"/>
        <end position="107"/>
    </location>
</feature>
<feature type="transmembrane region" description="Helical" evidence="10">
    <location>
        <begin position="372"/>
        <end position="391"/>
    </location>
</feature>
<dbReference type="InterPro" id="IPR006153">
    <property type="entry name" value="Cation/H_exchanger_TM"/>
</dbReference>
<dbReference type="AlphaFoldDB" id="C1F9Q9"/>
<dbReference type="PANTHER" id="PTHR43562:SF3">
    <property type="entry name" value="SODIUM ION_PROTON EXCHANGER (EUROFUNG)"/>
    <property type="match status" value="1"/>
</dbReference>
<feature type="transmembrane region" description="Helical" evidence="10">
    <location>
        <begin position="311"/>
        <end position="330"/>
    </location>
</feature>
<feature type="transmembrane region" description="Helical" evidence="10">
    <location>
        <begin position="178"/>
        <end position="203"/>
    </location>
</feature>
<evidence type="ECO:0000256" key="1">
    <source>
        <dbReference type="ARBA" id="ARBA00004141"/>
    </source>
</evidence>
<evidence type="ECO:0000256" key="2">
    <source>
        <dbReference type="ARBA" id="ARBA00022448"/>
    </source>
</evidence>
<feature type="transmembrane region" description="Helical" evidence="10">
    <location>
        <begin position="146"/>
        <end position="166"/>
    </location>
</feature>
<sequence>MSLIQSLLLLLLLSRVLGEVVTRFGQPAMLGEIAAGIILGPSCLGYVHYTPEIKAIADIGVLLLVFLAGMEMNLSALVDSFRGRGAWVSAAGFIVPLLGGILLGYLFGMNDMRMAFLGLCIAITALPVSVRILMDLGKLQSNIGQRIVSAAVANDVVSLLILGVILDLKNAPATLEQFFLSIGESLGKALIFMIVFAVVARLIRRYSPTRLLKTSGPLERVLTGFKGDEVRFASILLFVIAFASFSELLGLDFVVGAFFGSMLLSHEALGKKNFKHIEQTASSVTMGFVGPVFFAAIGLEFDASSLRDWPLVAAVLAVSFAGKILGGYLGGRFAKLNQAESWALGVGLNGRGVMELVIANIALASGLIGRQLFTTLVLMAVVTTFATPMLLRIAFRYLERRQPEPMAAA</sequence>
<proteinExistence type="predicted"/>
<dbReference type="Proteomes" id="UP000002207">
    <property type="component" value="Chromosome"/>
</dbReference>
<dbReference type="Pfam" id="PF00999">
    <property type="entry name" value="Na_H_Exchanger"/>
    <property type="match status" value="1"/>
</dbReference>
<evidence type="ECO:0000256" key="4">
    <source>
        <dbReference type="ARBA" id="ARBA00022692"/>
    </source>
</evidence>
<dbReference type="GO" id="GO:0006814">
    <property type="term" value="P:sodium ion transport"/>
    <property type="evidence" value="ECO:0007669"/>
    <property type="project" value="UniProtKB-KW"/>
</dbReference>
<evidence type="ECO:0000256" key="9">
    <source>
        <dbReference type="ARBA" id="ARBA00023201"/>
    </source>
</evidence>
<keyword evidence="4 10" id="KW-0812">Transmembrane</keyword>
<keyword evidence="7" id="KW-0406">Ion transport</keyword>
<keyword evidence="3" id="KW-0050">Antiport</keyword>
<name>C1F9Q9_ACIC5</name>
<keyword evidence="9" id="KW-0739">Sodium transport</keyword>
<dbReference type="FunCoup" id="C1F9Q9">
    <property type="interactions" value="514"/>
</dbReference>
<evidence type="ECO:0000256" key="10">
    <source>
        <dbReference type="SAM" id="Phobius"/>
    </source>
</evidence>
<feature type="domain" description="Cation/H+ exchanger transmembrane" evidence="11">
    <location>
        <begin position="11"/>
        <end position="390"/>
    </location>
</feature>
<dbReference type="Gene3D" id="1.20.1530.20">
    <property type="match status" value="1"/>
</dbReference>
<accession>C1F9Q9</accession>
<evidence type="ECO:0000256" key="6">
    <source>
        <dbReference type="ARBA" id="ARBA00023053"/>
    </source>
</evidence>
<keyword evidence="8 10" id="KW-0472">Membrane</keyword>
<dbReference type="STRING" id="240015.ACP_2218"/>
<feature type="transmembrane region" description="Helical" evidence="10">
    <location>
        <begin position="59"/>
        <end position="78"/>
    </location>
</feature>
<evidence type="ECO:0000313" key="12">
    <source>
        <dbReference type="EMBL" id="ACO34109.1"/>
    </source>
</evidence>
<evidence type="ECO:0000259" key="11">
    <source>
        <dbReference type="Pfam" id="PF00999"/>
    </source>
</evidence>
<reference evidence="12 13" key="1">
    <citation type="journal article" date="2009" name="Appl. Environ. Microbiol.">
        <title>Three genomes from the phylum Acidobacteria provide insight into the lifestyles of these microorganisms in soils.</title>
        <authorList>
            <person name="Ward N.L."/>
            <person name="Challacombe J.F."/>
            <person name="Janssen P.H."/>
            <person name="Henrissat B."/>
            <person name="Coutinho P.M."/>
            <person name="Wu M."/>
            <person name="Xie G."/>
            <person name="Haft D.H."/>
            <person name="Sait M."/>
            <person name="Badger J."/>
            <person name="Barabote R.D."/>
            <person name="Bradley B."/>
            <person name="Brettin T.S."/>
            <person name="Brinkac L.M."/>
            <person name="Bruce D."/>
            <person name="Creasy T."/>
            <person name="Daugherty S.C."/>
            <person name="Davidsen T.M."/>
            <person name="DeBoy R.T."/>
            <person name="Detter J.C."/>
            <person name="Dodson R.J."/>
            <person name="Durkin A.S."/>
            <person name="Ganapathy A."/>
            <person name="Gwinn-Giglio M."/>
            <person name="Han C.S."/>
            <person name="Khouri H."/>
            <person name="Kiss H."/>
            <person name="Kothari S.P."/>
            <person name="Madupu R."/>
            <person name="Nelson K.E."/>
            <person name="Nelson W.C."/>
            <person name="Paulsen I."/>
            <person name="Penn K."/>
            <person name="Ren Q."/>
            <person name="Rosovitz M.J."/>
            <person name="Selengut J.D."/>
            <person name="Shrivastava S."/>
            <person name="Sullivan S.A."/>
            <person name="Tapia R."/>
            <person name="Thompson L.S."/>
            <person name="Watkins K.L."/>
            <person name="Yang Q."/>
            <person name="Yu C."/>
            <person name="Zafar N."/>
            <person name="Zhou L."/>
            <person name="Kuske C.R."/>
        </authorList>
    </citation>
    <scope>NUCLEOTIDE SEQUENCE [LARGE SCALE GENOMIC DNA]</scope>
    <source>
        <strain evidence="13">ATCC 51196 / DSM 11244 / BCRC 80197 / JCM 7670 / NBRC 15755 / NCIMB 13165 / 161</strain>
    </source>
</reference>
<feature type="transmembrane region" description="Helical" evidence="10">
    <location>
        <begin position="114"/>
        <end position="134"/>
    </location>
</feature>
<keyword evidence="6" id="KW-0915">Sodium</keyword>
<protein>
    <submittedName>
        <fullName evidence="12">Transporter, CPA2 family</fullName>
    </submittedName>
</protein>
<gene>
    <name evidence="12" type="ordered locus">ACP_2218</name>
</gene>
<evidence type="ECO:0000256" key="8">
    <source>
        <dbReference type="ARBA" id="ARBA00023136"/>
    </source>
</evidence>
<keyword evidence="2" id="KW-0813">Transport</keyword>
<evidence type="ECO:0000256" key="3">
    <source>
        <dbReference type="ARBA" id="ARBA00022449"/>
    </source>
</evidence>
<dbReference type="RefSeq" id="WP_015897315.1">
    <property type="nucleotide sequence ID" value="NC_012483.1"/>
</dbReference>
<keyword evidence="13" id="KW-1185">Reference proteome</keyword>
<dbReference type="GO" id="GO:0015297">
    <property type="term" value="F:antiporter activity"/>
    <property type="evidence" value="ECO:0007669"/>
    <property type="project" value="UniProtKB-KW"/>
</dbReference>
<dbReference type="PANTHER" id="PTHR43562">
    <property type="entry name" value="NAPA-TYPE SODIUM/HYDROGEN ANTIPORTER"/>
    <property type="match status" value="1"/>
</dbReference>
<dbReference type="eggNOG" id="COG0475">
    <property type="taxonomic scope" value="Bacteria"/>
</dbReference>
<dbReference type="GO" id="GO:1902600">
    <property type="term" value="P:proton transmembrane transport"/>
    <property type="evidence" value="ECO:0007669"/>
    <property type="project" value="InterPro"/>
</dbReference>
<dbReference type="HOGENOM" id="CLU_005126_7_1_0"/>
<evidence type="ECO:0000256" key="7">
    <source>
        <dbReference type="ARBA" id="ARBA00023065"/>
    </source>
</evidence>
<dbReference type="EMBL" id="CP001472">
    <property type="protein sequence ID" value="ACO34109.1"/>
    <property type="molecule type" value="Genomic_DNA"/>
</dbReference>
<dbReference type="GO" id="GO:0016020">
    <property type="term" value="C:membrane"/>
    <property type="evidence" value="ECO:0007669"/>
    <property type="project" value="UniProtKB-SubCell"/>
</dbReference>
<comment type="subcellular location">
    <subcellularLocation>
        <location evidence="1">Membrane</location>
        <topology evidence="1">Multi-pass membrane protein</topology>
    </subcellularLocation>
</comment>